<keyword evidence="16" id="KW-0812">Transmembrane</keyword>
<evidence type="ECO:0000256" key="16">
    <source>
        <dbReference type="SAM" id="Phobius"/>
    </source>
</evidence>
<feature type="binding site" evidence="11">
    <location>
        <position position="85"/>
    </location>
    <ligand>
        <name>Ca(2+)</name>
        <dbReference type="ChEBI" id="CHEBI:29108"/>
        <label>1</label>
    </ligand>
</feature>
<feature type="compositionally biased region" description="Basic residues" evidence="15">
    <location>
        <begin position="357"/>
        <end position="367"/>
    </location>
</feature>
<evidence type="ECO:0000256" key="7">
    <source>
        <dbReference type="ARBA" id="ARBA00023004"/>
    </source>
</evidence>
<keyword evidence="3 14" id="KW-0575">Peroxidase</keyword>
<feature type="binding site" evidence="11">
    <location>
        <position position="270"/>
    </location>
    <ligand>
        <name>Ca(2+)</name>
        <dbReference type="ChEBI" id="CHEBI:29108"/>
        <label>2</label>
    </ligand>
</feature>
<accession>A0A176VGY5</accession>
<comment type="subcellular location">
    <subcellularLocation>
        <location evidence="14">Secreted</location>
    </subcellularLocation>
</comment>
<dbReference type="Pfam" id="PF00141">
    <property type="entry name" value="peroxidase"/>
    <property type="match status" value="1"/>
</dbReference>
<feature type="active site" description="Proton acceptor" evidence="9">
    <location>
        <position position="84"/>
    </location>
</feature>
<dbReference type="EMBL" id="LVLJ01003829">
    <property type="protein sequence ID" value="OAE19581.1"/>
    <property type="molecule type" value="Genomic_DNA"/>
</dbReference>
<dbReference type="PRINTS" id="PR00461">
    <property type="entry name" value="PLPEROXIDASE"/>
</dbReference>
<dbReference type="Gene3D" id="1.10.520.10">
    <property type="match status" value="2"/>
</dbReference>
<dbReference type="PANTHER" id="PTHR31388">
    <property type="entry name" value="PEROXIDASE 72-RELATED"/>
    <property type="match status" value="1"/>
</dbReference>
<dbReference type="PROSITE" id="PS00436">
    <property type="entry name" value="PEROXIDASE_2"/>
    <property type="match status" value="1"/>
</dbReference>
<reference evidence="18" key="1">
    <citation type="submission" date="2016-03" db="EMBL/GenBank/DDBJ databases">
        <title>Mechanisms controlling the formation of the plant cell surface in tip-growing cells are functionally conserved among land plants.</title>
        <authorList>
            <person name="Honkanen S."/>
            <person name="Jones V.A."/>
            <person name="Morieri G."/>
            <person name="Champion C."/>
            <person name="Hetherington A.J."/>
            <person name="Kelly S."/>
            <person name="Saint-Marcoux D."/>
            <person name="Proust H."/>
            <person name="Prescott H."/>
            <person name="Dolan L."/>
        </authorList>
    </citation>
    <scope>NUCLEOTIDE SEQUENCE [LARGE SCALE GENOMIC DNA]</scope>
    <source>
        <tissue evidence="18">Whole gametophyte</tissue>
    </source>
</reference>
<feature type="domain" description="Plant heme peroxidase family profile" evidence="17">
    <location>
        <begin position="43"/>
        <end position="342"/>
    </location>
</feature>
<evidence type="ECO:0000256" key="5">
    <source>
        <dbReference type="ARBA" id="ARBA00022723"/>
    </source>
</evidence>
<name>A0A176VGY5_MARPO</name>
<evidence type="ECO:0000256" key="12">
    <source>
        <dbReference type="PIRSR" id="PIRSR600823-4"/>
    </source>
</evidence>
<comment type="catalytic activity">
    <reaction evidence="1 14">
        <text>2 a phenolic donor + H2O2 = 2 a phenolic radical donor + 2 H2O</text>
        <dbReference type="Rhea" id="RHEA:56136"/>
        <dbReference type="ChEBI" id="CHEBI:15377"/>
        <dbReference type="ChEBI" id="CHEBI:16240"/>
        <dbReference type="ChEBI" id="CHEBI:139520"/>
        <dbReference type="ChEBI" id="CHEBI:139521"/>
        <dbReference type="EC" id="1.11.1.7"/>
    </reaction>
</comment>
<keyword evidence="8 13" id="KW-1015">Disulfide bond</keyword>
<keyword evidence="14" id="KW-0376">Hydrogen peroxide</keyword>
<dbReference type="GO" id="GO:0046872">
    <property type="term" value="F:metal ion binding"/>
    <property type="evidence" value="ECO:0007669"/>
    <property type="project" value="UniProtKB-UniRule"/>
</dbReference>
<evidence type="ECO:0000313" key="19">
    <source>
        <dbReference type="Proteomes" id="UP000077202"/>
    </source>
</evidence>
<keyword evidence="16" id="KW-1133">Transmembrane helix</keyword>
<evidence type="ECO:0000256" key="14">
    <source>
        <dbReference type="RuleBase" id="RU362060"/>
    </source>
</evidence>
<comment type="similarity">
    <text evidence="2">Belongs to the peroxidase family. Ascorbate peroxidase subfamily.</text>
</comment>
<evidence type="ECO:0000256" key="9">
    <source>
        <dbReference type="PIRSR" id="PIRSR600823-1"/>
    </source>
</evidence>
<dbReference type="AlphaFoldDB" id="A0A176VGY5"/>
<comment type="cofactor">
    <cofactor evidence="11 14">
        <name>heme b</name>
        <dbReference type="ChEBI" id="CHEBI:60344"/>
    </cofactor>
    <text evidence="11 14">Binds 1 heme b (iron(II)-protoporphyrin IX) group per subunit.</text>
</comment>
<keyword evidence="6 14" id="KW-0560">Oxidoreductase</keyword>
<dbReference type="Proteomes" id="UP000077202">
    <property type="component" value="Unassembled WGS sequence"/>
</dbReference>
<dbReference type="GO" id="GO:0005576">
    <property type="term" value="C:extracellular region"/>
    <property type="evidence" value="ECO:0007669"/>
    <property type="project" value="UniProtKB-SubCell"/>
</dbReference>
<feature type="disulfide bond" evidence="13">
    <location>
        <begin position="86"/>
        <end position="91"/>
    </location>
</feature>
<evidence type="ECO:0000256" key="3">
    <source>
        <dbReference type="ARBA" id="ARBA00022559"/>
    </source>
</evidence>
<dbReference type="CDD" id="cd00693">
    <property type="entry name" value="secretory_peroxidase"/>
    <property type="match status" value="1"/>
</dbReference>
<feature type="site" description="Transition state stabilizer" evidence="12">
    <location>
        <position position="80"/>
    </location>
</feature>
<dbReference type="InterPro" id="IPR019794">
    <property type="entry name" value="Peroxidases_AS"/>
</dbReference>
<dbReference type="GO" id="GO:0020037">
    <property type="term" value="F:heme binding"/>
    <property type="evidence" value="ECO:0007669"/>
    <property type="project" value="UniProtKB-UniRule"/>
</dbReference>
<sequence length="380" mass="42089">MAIIRENCVRDRGLILALVVMNLCLASVHVIGQTDIPTTTDPLLSFGFYATSCPRAERIVRDAMHEYYLNDPRHAPAILRLFFHDCFVQGCDASVLLDTADPKEPAEKEAAPNLHSLRGFELIDDIKSRIEAICPRVVSCADIIALAARESVLLNTPDKIYEFVHFRVTIDMQTRGPRFAMLTGRRDARTSSAARAQRDIPLPDADYDTITKSFRSRGLNEVDVAALLGAHTIGRSQCKFVRNRNVESTTCSNHGNHTTDLDIGSGGIFDNHFFVNLRRGRGILTVDDALMSRLNSYLRVTAFAYDNELFFDQFVSSLLKMSSIGVLTGVDGEIRQNCSVVNGPGPLNPFNDEVVTPRHHPPRHPKKPVVISGRATGSQS</sequence>
<keyword evidence="14" id="KW-0964">Secreted</keyword>
<feature type="transmembrane region" description="Helical" evidence="16">
    <location>
        <begin position="12"/>
        <end position="32"/>
    </location>
</feature>
<dbReference type="EC" id="1.11.1.7" evidence="14"/>
<keyword evidence="7 11" id="KW-0408">Iron</keyword>
<dbReference type="Gene3D" id="1.10.420.10">
    <property type="entry name" value="Peroxidase, domain 2"/>
    <property type="match status" value="2"/>
</dbReference>
<keyword evidence="4 14" id="KW-0349">Heme</keyword>
<feature type="region of interest" description="Disordered" evidence="15">
    <location>
        <begin position="356"/>
        <end position="380"/>
    </location>
</feature>
<evidence type="ECO:0000313" key="18">
    <source>
        <dbReference type="EMBL" id="OAE19581.1"/>
    </source>
</evidence>
<proteinExistence type="inferred from homology"/>
<feature type="binding site" evidence="11">
    <location>
        <position position="107"/>
    </location>
    <ligand>
        <name>Ca(2+)</name>
        <dbReference type="ChEBI" id="CHEBI:29108"/>
        <label>1</label>
    </ligand>
</feature>
<keyword evidence="5 11" id="KW-0479">Metal-binding</keyword>
<evidence type="ECO:0000256" key="6">
    <source>
        <dbReference type="ARBA" id="ARBA00023002"/>
    </source>
</evidence>
<evidence type="ECO:0000256" key="13">
    <source>
        <dbReference type="PIRSR" id="PIRSR600823-5"/>
    </source>
</evidence>
<feature type="binding site" evidence="10">
    <location>
        <position position="201"/>
    </location>
    <ligand>
        <name>substrate</name>
    </ligand>
</feature>
<evidence type="ECO:0000259" key="17">
    <source>
        <dbReference type="PROSITE" id="PS50873"/>
    </source>
</evidence>
<dbReference type="GO" id="GO:0042744">
    <property type="term" value="P:hydrogen peroxide catabolic process"/>
    <property type="evidence" value="ECO:0007669"/>
    <property type="project" value="UniProtKB-KW"/>
</dbReference>
<evidence type="ECO:0000256" key="8">
    <source>
        <dbReference type="ARBA" id="ARBA00023157"/>
    </source>
</evidence>
<feature type="binding site" evidence="11">
    <location>
        <position position="90"/>
    </location>
    <ligand>
        <name>Ca(2+)</name>
        <dbReference type="ChEBI" id="CHEBI:29108"/>
        <label>1</label>
    </ligand>
</feature>
<dbReference type="PRINTS" id="PR00458">
    <property type="entry name" value="PEROXIDASE"/>
</dbReference>
<evidence type="ECO:0000256" key="10">
    <source>
        <dbReference type="PIRSR" id="PIRSR600823-2"/>
    </source>
</evidence>
<organism evidence="18 19">
    <name type="scientific">Marchantia polymorpha subsp. ruderalis</name>
    <dbReference type="NCBI Taxonomy" id="1480154"/>
    <lineage>
        <taxon>Eukaryota</taxon>
        <taxon>Viridiplantae</taxon>
        <taxon>Streptophyta</taxon>
        <taxon>Embryophyta</taxon>
        <taxon>Marchantiophyta</taxon>
        <taxon>Marchantiopsida</taxon>
        <taxon>Marchantiidae</taxon>
        <taxon>Marchantiales</taxon>
        <taxon>Marchantiaceae</taxon>
        <taxon>Marchantia</taxon>
    </lineage>
</organism>
<keyword evidence="11 14" id="KW-0106">Calcium</keyword>
<feature type="binding site" evidence="11">
    <location>
        <position position="88"/>
    </location>
    <ligand>
        <name>Ca(2+)</name>
        <dbReference type="ChEBI" id="CHEBI:29108"/>
        <label>1</label>
    </ligand>
</feature>
<feature type="binding site" description="axial binding residue" evidence="11">
    <location>
        <position position="231"/>
    </location>
    <ligand>
        <name>heme b</name>
        <dbReference type="ChEBI" id="CHEBI:60344"/>
    </ligand>
    <ligandPart>
        <name>Fe</name>
        <dbReference type="ChEBI" id="CHEBI:18248"/>
    </ligandPart>
</feature>
<gene>
    <name evidence="18" type="ORF">AXG93_960s1380</name>
</gene>
<dbReference type="GO" id="GO:0006979">
    <property type="term" value="P:response to oxidative stress"/>
    <property type="evidence" value="ECO:0007669"/>
    <property type="project" value="UniProtKB-UniRule"/>
</dbReference>
<comment type="similarity">
    <text evidence="14">Belongs to the peroxidase family. Classical plant (class III) peroxidase subfamily.</text>
</comment>
<comment type="function">
    <text evidence="14">Removal of H(2)O(2), oxidation of toxic reductants, biosynthesis and degradation of lignin, suberization, auxin catabolism, response to environmental stresses such as wounding, pathogen attack and oxidative stress.</text>
</comment>
<dbReference type="InterPro" id="IPR033905">
    <property type="entry name" value="Secretory_peroxidase"/>
</dbReference>
<evidence type="ECO:0000256" key="2">
    <source>
        <dbReference type="ARBA" id="ARBA00006873"/>
    </source>
</evidence>
<dbReference type="GO" id="GO:0140825">
    <property type="term" value="F:lactoperoxidase activity"/>
    <property type="evidence" value="ECO:0007669"/>
    <property type="project" value="UniProtKB-EC"/>
</dbReference>
<feature type="binding site" evidence="11">
    <location>
        <position position="94"/>
    </location>
    <ligand>
        <name>Ca(2+)</name>
        <dbReference type="ChEBI" id="CHEBI:29108"/>
        <label>1</label>
    </ligand>
</feature>
<feature type="disulfide bond" evidence="13">
    <location>
        <begin position="53"/>
        <end position="134"/>
    </location>
</feature>
<comment type="cofactor">
    <cofactor evidence="11 14">
        <name>Ca(2+)</name>
        <dbReference type="ChEBI" id="CHEBI:29108"/>
    </cofactor>
    <text evidence="11 14">Binds 2 calcium ions per subunit.</text>
</comment>
<evidence type="ECO:0000256" key="15">
    <source>
        <dbReference type="SAM" id="MobiDB-lite"/>
    </source>
</evidence>
<dbReference type="InterPro" id="IPR019793">
    <property type="entry name" value="Peroxidases_heam-ligand_BS"/>
</dbReference>
<dbReference type="InterPro" id="IPR002016">
    <property type="entry name" value="Haem_peroxidase"/>
</dbReference>
<keyword evidence="16" id="KW-0472">Membrane</keyword>
<feature type="binding site" evidence="11">
    <location>
        <position position="92"/>
    </location>
    <ligand>
        <name>Ca(2+)</name>
        <dbReference type="ChEBI" id="CHEBI:29108"/>
        <label>1</label>
    </ligand>
</feature>
<feature type="disulfide bond" evidence="13">
    <location>
        <begin position="140"/>
        <end position="338"/>
    </location>
</feature>
<feature type="disulfide bond" evidence="13">
    <location>
        <begin position="238"/>
        <end position="251"/>
    </location>
</feature>
<evidence type="ECO:0000256" key="4">
    <source>
        <dbReference type="ARBA" id="ARBA00022617"/>
    </source>
</evidence>
<dbReference type="SUPFAM" id="SSF48113">
    <property type="entry name" value="Heme-dependent peroxidases"/>
    <property type="match status" value="1"/>
</dbReference>
<feature type="binding site" evidence="11">
    <location>
        <position position="232"/>
    </location>
    <ligand>
        <name>Ca(2+)</name>
        <dbReference type="ChEBI" id="CHEBI:29108"/>
        <label>2</label>
    </ligand>
</feature>
<dbReference type="PANTHER" id="PTHR31388:SF5">
    <property type="entry name" value="PEROXIDASE"/>
    <property type="match status" value="1"/>
</dbReference>
<protein>
    <recommendedName>
        <fullName evidence="14">Peroxidase</fullName>
        <ecNumber evidence="14">1.11.1.7</ecNumber>
    </recommendedName>
</protein>
<dbReference type="PROSITE" id="PS00435">
    <property type="entry name" value="PEROXIDASE_1"/>
    <property type="match status" value="1"/>
</dbReference>
<evidence type="ECO:0000256" key="1">
    <source>
        <dbReference type="ARBA" id="ARBA00000189"/>
    </source>
</evidence>
<evidence type="ECO:0000256" key="11">
    <source>
        <dbReference type="PIRSR" id="PIRSR600823-3"/>
    </source>
</evidence>
<dbReference type="PROSITE" id="PS50873">
    <property type="entry name" value="PEROXIDASE_4"/>
    <property type="match status" value="1"/>
</dbReference>
<dbReference type="InterPro" id="IPR000823">
    <property type="entry name" value="Peroxidase_pln"/>
</dbReference>
<feature type="binding site" evidence="11">
    <location>
        <position position="262"/>
    </location>
    <ligand>
        <name>Ca(2+)</name>
        <dbReference type="ChEBI" id="CHEBI:29108"/>
        <label>2</label>
    </ligand>
</feature>
<comment type="caution">
    <text evidence="18">The sequence shown here is derived from an EMBL/GenBank/DDBJ whole genome shotgun (WGS) entry which is preliminary data.</text>
</comment>
<dbReference type="InterPro" id="IPR010255">
    <property type="entry name" value="Haem_peroxidase_sf"/>
</dbReference>
<keyword evidence="19" id="KW-1185">Reference proteome</keyword>